<accession>A0A655AB62</accession>
<dbReference type="Proteomes" id="UP000049023">
    <property type="component" value="Unassembled WGS sequence"/>
</dbReference>
<evidence type="ECO:0000313" key="4">
    <source>
        <dbReference type="Proteomes" id="UP000039217"/>
    </source>
</evidence>
<evidence type="ECO:0000313" key="5">
    <source>
        <dbReference type="Proteomes" id="UP000049023"/>
    </source>
</evidence>
<sequence length="167" mass="16756">MCAARGTPARIAPAASSVPPPATSALAAAINEPFAAWLTYCSTGPALDPLAVSIAASMDPPTTTCEASPAAAAAQLCRGSCDLAPADEMMGTTGACGRLGEASAGSRSRHTRRCAAASEICRLRCTRSSSGVPRDWVSPLAAAVVAASAISVPTRPNRDSISDTIRG</sequence>
<dbReference type="Proteomes" id="UP000050164">
    <property type="component" value="Unassembled WGS sequence"/>
</dbReference>
<name>A0A655AB62_MYCTX</name>
<dbReference type="EMBL" id="CNFU01001369">
    <property type="protein sequence ID" value="CKT35971.1"/>
    <property type="molecule type" value="Genomic_DNA"/>
</dbReference>
<evidence type="ECO:0000313" key="3">
    <source>
        <dbReference type="EMBL" id="CNV19342.1"/>
    </source>
</evidence>
<organism evidence="1 6">
    <name type="scientific">Mycobacterium tuberculosis</name>
    <dbReference type="NCBI Taxonomy" id="1773"/>
    <lineage>
        <taxon>Bacteria</taxon>
        <taxon>Bacillati</taxon>
        <taxon>Actinomycetota</taxon>
        <taxon>Actinomycetes</taxon>
        <taxon>Mycobacteriales</taxon>
        <taxon>Mycobacteriaceae</taxon>
        <taxon>Mycobacterium</taxon>
        <taxon>Mycobacterium tuberculosis complex</taxon>
    </lineage>
</organism>
<evidence type="ECO:0000313" key="1">
    <source>
        <dbReference type="EMBL" id="CKS34039.1"/>
    </source>
</evidence>
<protein>
    <submittedName>
        <fullName evidence="1">Uncharacterized protein</fullName>
    </submittedName>
</protein>
<dbReference type="AlphaFoldDB" id="A0A655AB62"/>
<dbReference type="Proteomes" id="UP000039217">
    <property type="component" value="Unassembled WGS sequence"/>
</dbReference>
<dbReference type="EMBL" id="CQQC01000544">
    <property type="protein sequence ID" value="CNV19342.1"/>
    <property type="molecule type" value="Genomic_DNA"/>
</dbReference>
<evidence type="ECO:0000313" key="6">
    <source>
        <dbReference type="Proteomes" id="UP000050164"/>
    </source>
</evidence>
<dbReference type="EMBL" id="CNFT01000788">
    <property type="protein sequence ID" value="CKS34039.1"/>
    <property type="molecule type" value="Genomic_DNA"/>
</dbReference>
<reference evidence="4 5" key="1">
    <citation type="submission" date="2015-03" db="EMBL/GenBank/DDBJ databases">
        <authorList>
            <consortium name="Pathogen Informatics"/>
        </authorList>
    </citation>
    <scope>NUCLEOTIDE SEQUENCE [LARGE SCALE GENOMIC DNA]</scope>
    <source>
        <strain evidence="1 6">Bir 185</strain>
        <strain evidence="2 5">Bir 187</strain>
        <strain evidence="3 4">D00501624</strain>
    </source>
</reference>
<evidence type="ECO:0000313" key="2">
    <source>
        <dbReference type="EMBL" id="CKT35971.1"/>
    </source>
</evidence>
<gene>
    <name evidence="3" type="ORF">ERS007661_01797</name>
    <name evidence="1" type="ORF">ERS027659_02965</name>
    <name evidence="2" type="ORF">ERS027661_04248</name>
</gene>
<proteinExistence type="predicted"/>